<evidence type="ECO:0000313" key="8">
    <source>
        <dbReference type="EMBL" id="MBC8335136.1"/>
    </source>
</evidence>
<feature type="domain" description="Phage shock protein PspC N-terminal" evidence="7">
    <location>
        <begin position="6"/>
        <end position="62"/>
    </location>
</feature>
<evidence type="ECO:0000256" key="6">
    <source>
        <dbReference type="SAM" id="Phobius"/>
    </source>
</evidence>
<dbReference type="PANTHER" id="PTHR33885">
    <property type="entry name" value="PHAGE SHOCK PROTEIN C"/>
    <property type="match status" value="1"/>
</dbReference>
<keyword evidence="3 6" id="KW-0812">Transmembrane</keyword>
<comment type="subcellular location">
    <subcellularLocation>
        <location evidence="1">Cell membrane</location>
        <topology evidence="1">Single-pass membrane protein</topology>
    </subcellularLocation>
</comment>
<protein>
    <submittedName>
        <fullName evidence="8">PspC domain-containing protein</fullName>
    </submittedName>
</protein>
<evidence type="ECO:0000256" key="4">
    <source>
        <dbReference type="ARBA" id="ARBA00022989"/>
    </source>
</evidence>
<keyword evidence="2" id="KW-1003">Cell membrane</keyword>
<dbReference type="Proteomes" id="UP000614469">
    <property type="component" value="Unassembled WGS sequence"/>
</dbReference>
<name>A0A8J6NHC4_9CHLR</name>
<dbReference type="PANTHER" id="PTHR33885:SF3">
    <property type="entry name" value="PHAGE SHOCK PROTEIN C"/>
    <property type="match status" value="1"/>
</dbReference>
<dbReference type="AlphaFoldDB" id="A0A8J6NHC4"/>
<comment type="caution">
    <text evidence="8">The sequence shown here is derived from an EMBL/GenBank/DDBJ whole genome shotgun (WGS) entry which is preliminary data.</text>
</comment>
<keyword evidence="5 6" id="KW-0472">Membrane</keyword>
<dbReference type="GO" id="GO:0005886">
    <property type="term" value="C:plasma membrane"/>
    <property type="evidence" value="ECO:0007669"/>
    <property type="project" value="UniProtKB-SubCell"/>
</dbReference>
<dbReference type="InterPro" id="IPR007168">
    <property type="entry name" value="Phageshock_PspC_N"/>
</dbReference>
<evidence type="ECO:0000256" key="1">
    <source>
        <dbReference type="ARBA" id="ARBA00004162"/>
    </source>
</evidence>
<accession>A0A8J6NHC4</accession>
<evidence type="ECO:0000256" key="5">
    <source>
        <dbReference type="ARBA" id="ARBA00023136"/>
    </source>
</evidence>
<dbReference type="EMBL" id="JACNJN010000092">
    <property type="protein sequence ID" value="MBC8335136.1"/>
    <property type="molecule type" value="Genomic_DNA"/>
</dbReference>
<dbReference type="InterPro" id="IPR052027">
    <property type="entry name" value="PspC"/>
</dbReference>
<keyword evidence="4 6" id="KW-1133">Transmembrane helix</keyword>
<evidence type="ECO:0000256" key="2">
    <source>
        <dbReference type="ARBA" id="ARBA00022475"/>
    </source>
</evidence>
<sequence length="68" mass="7584">MTEKIKRLYRSTNDIMLAGVCSGLAEYASLDPTVVRLLFVMAFFFTGPGILLAYLILMIVVHTEQITS</sequence>
<organism evidence="8 9">
    <name type="scientific">Candidatus Desulfolinea nitratireducens</name>
    <dbReference type="NCBI Taxonomy" id="2841698"/>
    <lineage>
        <taxon>Bacteria</taxon>
        <taxon>Bacillati</taxon>
        <taxon>Chloroflexota</taxon>
        <taxon>Anaerolineae</taxon>
        <taxon>Anaerolineales</taxon>
        <taxon>Anaerolineales incertae sedis</taxon>
        <taxon>Candidatus Desulfolinea</taxon>
    </lineage>
</organism>
<gene>
    <name evidence="8" type="ORF">H8E29_07730</name>
</gene>
<reference evidence="8 9" key="1">
    <citation type="submission" date="2020-08" db="EMBL/GenBank/DDBJ databases">
        <title>Bridging the membrane lipid divide: bacteria of the FCB group superphylum have the potential to synthesize archaeal ether lipids.</title>
        <authorList>
            <person name="Villanueva L."/>
            <person name="Von Meijenfeldt F.A.B."/>
            <person name="Westbye A.B."/>
            <person name="Yadav S."/>
            <person name="Hopmans E.C."/>
            <person name="Dutilh B.E."/>
            <person name="Sinninghe Damste J.S."/>
        </authorList>
    </citation>
    <scope>NUCLEOTIDE SEQUENCE [LARGE SCALE GENOMIC DNA]</scope>
    <source>
        <strain evidence="8">NIOZ-UU36</strain>
    </source>
</reference>
<proteinExistence type="predicted"/>
<feature type="transmembrane region" description="Helical" evidence="6">
    <location>
        <begin position="36"/>
        <end position="61"/>
    </location>
</feature>
<dbReference type="Pfam" id="PF04024">
    <property type="entry name" value="PspC"/>
    <property type="match status" value="1"/>
</dbReference>
<evidence type="ECO:0000313" key="9">
    <source>
        <dbReference type="Proteomes" id="UP000614469"/>
    </source>
</evidence>
<evidence type="ECO:0000256" key="3">
    <source>
        <dbReference type="ARBA" id="ARBA00022692"/>
    </source>
</evidence>
<evidence type="ECO:0000259" key="7">
    <source>
        <dbReference type="Pfam" id="PF04024"/>
    </source>
</evidence>